<sequence length="586" mass="66390">MNHVISINNLFEHASRRTRLMVWFLDRILGIAKMNRLYQLHKMQGLEKEVFADRLISLLKLDIQGLDQLKANIPAEGPVVIASNHPFGGIEGVILARAIGQVRPDLKVLANKGLGIFVELKDYFIFTNPLSQNDPKNGPSLRHCISHVKNGNALLLFPAGKVSYYQRNKGRISEHPWNKIVGRLLSIENCQYVPVFVNGENSSMFYRIERIYFRLRMLLLGRELLNKEGARINIHTGFAVANKYIASDSHVKKANFMRTLSYAQDGTWRYKWPADTVQEHKPLAKPVDASLIKTEIAALPNNQHLASFKGFKVYFAHQHQAPNTVTEIARLRELVFRQHNEGSGEPIDTDRFDATYTHLFIVESETTRIVGAYRMGLTDKLIEQEGLNGLYLHKMFNFGADFVNRREPCMEMGRSFLIPEFQGSYQGLLLLWRGIGAFACQFPQYRTLYGTVSISKLYDSRSVNLIQHLLVSQGSAGAVCARHTMPFALHPELEEYIEQNIGEAKGTELATNHLSAFLQSIEPDGKDIPVLAKQYLKMGAKFHALGIDTSFNHTPGLLLSVELPKAPDKLLKLYLGKDFEAYKNYC</sequence>
<dbReference type="SUPFAM" id="SSF55729">
    <property type="entry name" value="Acyl-CoA N-acyltransferases (Nat)"/>
    <property type="match status" value="1"/>
</dbReference>
<keyword evidence="2" id="KW-0444">Lipid biosynthesis</keyword>
<proteinExistence type="inferred from homology"/>
<dbReference type="Gene3D" id="3.40.630.30">
    <property type="match status" value="1"/>
</dbReference>
<dbReference type="CDD" id="cd07986">
    <property type="entry name" value="LPLAT_ACT14924-like"/>
    <property type="match status" value="1"/>
</dbReference>
<comment type="caution">
    <text evidence="12">The sequence shown here is derived from an EMBL/GenBank/DDBJ whole genome shotgun (WGS) entry which is preliminary data.</text>
</comment>
<keyword evidence="13" id="KW-1185">Reference proteome</keyword>
<evidence type="ECO:0000256" key="3">
    <source>
        <dbReference type="ARBA" id="ARBA00022679"/>
    </source>
</evidence>
<dbReference type="Pfam" id="PF13444">
    <property type="entry name" value="Acetyltransf_5"/>
    <property type="match status" value="1"/>
</dbReference>
<dbReference type="InterPro" id="IPR045746">
    <property type="entry name" value="ACT14924-like_Acyltransf_dom"/>
</dbReference>
<dbReference type="EMBL" id="JBHSGU010000009">
    <property type="protein sequence ID" value="MFC4701452.1"/>
    <property type="molecule type" value="Genomic_DNA"/>
</dbReference>
<evidence type="ECO:0000256" key="6">
    <source>
        <dbReference type="ARBA" id="ARBA00038095"/>
    </source>
</evidence>
<dbReference type="Pfam" id="PF19576">
    <property type="entry name" value="Acyltransf_2"/>
    <property type="match status" value="1"/>
</dbReference>
<gene>
    <name evidence="12" type="ORF">ACFO4O_14895</name>
</gene>
<keyword evidence="4" id="KW-0443">Lipid metabolism</keyword>
<evidence type="ECO:0000256" key="5">
    <source>
        <dbReference type="ARBA" id="ARBA00023315"/>
    </source>
</evidence>
<name>A0ABV9LY79_9ALTE</name>
<dbReference type="EC" id="2.3.2.30" evidence="7"/>
<comment type="catalytic activity">
    <reaction evidence="10">
        <text>a (3R)-hydroxyacyl-[ACP] + L-ornithine = a lyso-ornithine lipid + holo-[ACP] + H(+)</text>
        <dbReference type="Rhea" id="RHEA:20633"/>
        <dbReference type="Rhea" id="RHEA-COMP:9685"/>
        <dbReference type="Rhea" id="RHEA-COMP:9945"/>
        <dbReference type="ChEBI" id="CHEBI:15378"/>
        <dbReference type="ChEBI" id="CHEBI:46911"/>
        <dbReference type="ChEBI" id="CHEBI:64479"/>
        <dbReference type="ChEBI" id="CHEBI:78827"/>
        <dbReference type="ChEBI" id="CHEBI:138482"/>
        <dbReference type="EC" id="2.3.2.30"/>
    </reaction>
    <physiologicalReaction direction="left-to-right" evidence="10">
        <dbReference type="Rhea" id="RHEA:20634"/>
    </physiologicalReaction>
</comment>
<evidence type="ECO:0000256" key="1">
    <source>
        <dbReference type="ARBA" id="ARBA00005189"/>
    </source>
</evidence>
<comment type="pathway">
    <text evidence="1">Lipid metabolism.</text>
</comment>
<dbReference type="Proteomes" id="UP001595897">
    <property type="component" value="Unassembled WGS sequence"/>
</dbReference>
<keyword evidence="3" id="KW-0808">Transferase</keyword>
<evidence type="ECO:0000313" key="12">
    <source>
        <dbReference type="EMBL" id="MFC4701452.1"/>
    </source>
</evidence>
<accession>A0ABV9LY79</accession>
<comment type="similarity">
    <text evidence="6">Belongs to the acetyltransferase family. OlsB subfamily.</text>
</comment>
<comment type="function">
    <text evidence="9">Catalyzes the first step in the biosynthesis of ornithine lipids, which are phosphorus-free membrane lipids. Catalyzes the 3-hydroxyacyl-acyl carrier protein-dependent acylation of ornithine to form lyso-ornithine lipid (LOL).</text>
</comment>
<evidence type="ECO:0000259" key="11">
    <source>
        <dbReference type="Pfam" id="PF19576"/>
    </source>
</evidence>
<organism evidence="12 13">
    <name type="scientific">Glaciecola siphonariae</name>
    <dbReference type="NCBI Taxonomy" id="521012"/>
    <lineage>
        <taxon>Bacteria</taxon>
        <taxon>Pseudomonadati</taxon>
        <taxon>Pseudomonadota</taxon>
        <taxon>Gammaproteobacteria</taxon>
        <taxon>Alteromonadales</taxon>
        <taxon>Alteromonadaceae</taxon>
        <taxon>Glaciecola</taxon>
    </lineage>
</organism>
<dbReference type="GO" id="GO:0016746">
    <property type="term" value="F:acyltransferase activity"/>
    <property type="evidence" value="ECO:0007669"/>
    <property type="project" value="UniProtKB-KW"/>
</dbReference>
<dbReference type="InterPro" id="IPR016181">
    <property type="entry name" value="Acyl_CoA_acyltransferase"/>
</dbReference>
<evidence type="ECO:0000256" key="7">
    <source>
        <dbReference type="ARBA" id="ARBA00039058"/>
    </source>
</evidence>
<feature type="domain" description="Putative acyltransferase ACT14924-like acyltransferase" evidence="11">
    <location>
        <begin position="76"/>
        <end position="262"/>
    </location>
</feature>
<evidence type="ECO:0000313" key="13">
    <source>
        <dbReference type="Proteomes" id="UP001595897"/>
    </source>
</evidence>
<evidence type="ECO:0000256" key="9">
    <source>
        <dbReference type="ARBA" id="ARBA00045724"/>
    </source>
</evidence>
<evidence type="ECO:0000256" key="4">
    <source>
        <dbReference type="ARBA" id="ARBA00023098"/>
    </source>
</evidence>
<dbReference type="InterPro" id="IPR052351">
    <property type="entry name" value="Ornithine_N-alpha-AT"/>
</dbReference>
<dbReference type="PANTHER" id="PTHR37323">
    <property type="entry name" value="GCN5-RELATED N-ACETYLTRANSFERASE"/>
    <property type="match status" value="1"/>
</dbReference>
<evidence type="ECO:0000256" key="10">
    <source>
        <dbReference type="ARBA" id="ARBA00047785"/>
    </source>
</evidence>
<evidence type="ECO:0000256" key="8">
    <source>
        <dbReference type="ARBA" id="ARBA00039866"/>
    </source>
</evidence>
<evidence type="ECO:0000256" key="2">
    <source>
        <dbReference type="ARBA" id="ARBA00022516"/>
    </source>
</evidence>
<protein>
    <recommendedName>
        <fullName evidence="8">L-ornithine N(alpha)-acyltransferase</fullName>
        <ecNumber evidence="7">2.3.2.30</ecNumber>
    </recommendedName>
</protein>
<keyword evidence="5 12" id="KW-0012">Acyltransferase</keyword>
<dbReference type="RefSeq" id="WP_382409933.1">
    <property type="nucleotide sequence ID" value="NZ_JBHSGU010000009.1"/>
</dbReference>
<reference evidence="13" key="1">
    <citation type="journal article" date="2019" name="Int. J. Syst. Evol. Microbiol.">
        <title>The Global Catalogue of Microorganisms (GCM) 10K type strain sequencing project: providing services to taxonomists for standard genome sequencing and annotation.</title>
        <authorList>
            <consortium name="The Broad Institute Genomics Platform"/>
            <consortium name="The Broad Institute Genome Sequencing Center for Infectious Disease"/>
            <person name="Wu L."/>
            <person name="Ma J."/>
        </authorList>
    </citation>
    <scope>NUCLEOTIDE SEQUENCE [LARGE SCALE GENOMIC DNA]</scope>
    <source>
        <strain evidence="13">KACC 12507</strain>
    </source>
</reference>
<dbReference type="PANTHER" id="PTHR37323:SF1">
    <property type="entry name" value="L-ORNITHINE N(ALPHA)-ACYLTRANSFERASE"/>
    <property type="match status" value="1"/>
</dbReference>